<name>A0ABS4JLA1_9BACL</name>
<evidence type="ECO:0000259" key="1">
    <source>
        <dbReference type="Pfam" id="PF22339"/>
    </source>
</evidence>
<dbReference type="Pfam" id="PF22339">
    <property type="entry name" value="YgxA-like_sub_bind"/>
    <property type="match status" value="1"/>
</dbReference>
<dbReference type="EMBL" id="JAGGLD010000008">
    <property type="protein sequence ID" value="MBP2002492.1"/>
    <property type="molecule type" value="Genomic_DNA"/>
</dbReference>
<accession>A0ABS4JLA1</accession>
<reference evidence="2 3" key="1">
    <citation type="submission" date="2021-03" db="EMBL/GenBank/DDBJ databases">
        <title>Genomic Encyclopedia of Type Strains, Phase IV (KMG-IV): sequencing the most valuable type-strain genomes for metagenomic binning, comparative biology and taxonomic classification.</title>
        <authorList>
            <person name="Goeker M."/>
        </authorList>
    </citation>
    <scope>NUCLEOTIDE SEQUENCE [LARGE SCALE GENOMIC DNA]</scope>
    <source>
        <strain evidence="2 3">DSM 26806</strain>
    </source>
</reference>
<proteinExistence type="predicted"/>
<dbReference type="InterPro" id="IPR054515">
    <property type="entry name" value="YgxA-like_substrate-bd"/>
</dbReference>
<dbReference type="Gene3D" id="1.20.120.330">
    <property type="entry name" value="Nucleotidyltransferases domain 2"/>
    <property type="match status" value="1"/>
</dbReference>
<comment type="caution">
    <text evidence="2">The sequence shown here is derived from an EMBL/GenBank/DDBJ whole genome shotgun (WGS) entry which is preliminary data.</text>
</comment>
<dbReference type="Proteomes" id="UP001519288">
    <property type="component" value="Unassembled WGS sequence"/>
</dbReference>
<protein>
    <recommendedName>
        <fullName evidence="1">YgxA-like substrate binding domain-containing protein</fullName>
    </recommendedName>
</protein>
<gene>
    <name evidence="2" type="ORF">J2Z69_003565</name>
</gene>
<dbReference type="RefSeq" id="WP_209865624.1">
    <property type="nucleotide sequence ID" value="NZ_JAGGLD010000008.1"/>
</dbReference>
<organism evidence="2 3">
    <name type="scientific">Paenibacillus shirakamiensis</name>
    <dbReference type="NCBI Taxonomy" id="1265935"/>
    <lineage>
        <taxon>Bacteria</taxon>
        <taxon>Bacillati</taxon>
        <taxon>Bacillota</taxon>
        <taxon>Bacilli</taxon>
        <taxon>Bacillales</taxon>
        <taxon>Paenibacillaceae</taxon>
        <taxon>Paenibacillus</taxon>
    </lineage>
</organism>
<keyword evidence="3" id="KW-1185">Reference proteome</keyword>
<sequence length="195" mass="23489">MIKDDQGRLVQLRSHVIDIEQTIREQKKFSEFSMFLRRYVEAKRFSQESQFLDGFRSVLEALHHFARIELIEQGIYPEHEVWEQARHHNSVVHKLFEELTTSMETIEQRLQLALLACEFSVMSKMEDCCVFLIRILLSRREPWSIQELIRHPELIHVHEELPMVMRKLVHRSLVQETLSVHPWSNSSLREIRYWV</sequence>
<feature type="domain" description="YgxA-like substrate binding" evidence="1">
    <location>
        <begin position="27"/>
        <end position="124"/>
    </location>
</feature>
<evidence type="ECO:0000313" key="3">
    <source>
        <dbReference type="Proteomes" id="UP001519288"/>
    </source>
</evidence>
<evidence type="ECO:0000313" key="2">
    <source>
        <dbReference type="EMBL" id="MBP2002492.1"/>
    </source>
</evidence>